<gene>
    <name evidence="1" type="ORF">L0P79_17115</name>
</gene>
<protein>
    <submittedName>
        <fullName evidence="1">Uncharacterized protein</fullName>
    </submittedName>
</protein>
<keyword evidence="2" id="KW-1185">Reference proteome</keyword>
<evidence type="ECO:0000313" key="2">
    <source>
        <dbReference type="Proteomes" id="UP001200313"/>
    </source>
</evidence>
<accession>A0ABS9MD84</accession>
<dbReference type="EMBL" id="JAKNJB010000044">
    <property type="protein sequence ID" value="MCG4528765.1"/>
    <property type="molecule type" value="Genomic_DNA"/>
</dbReference>
<reference evidence="1 2" key="1">
    <citation type="submission" date="2022-01" db="EMBL/GenBank/DDBJ databases">
        <title>Collection of gut derived symbiotic bacterial strains cultured from healthy donors.</title>
        <authorList>
            <person name="Lin H."/>
            <person name="Kohout C."/>
            <person name="Waligurski E."/>
            <person name="Pamer E.G."/>
        </authorList>
    </citation>
    <scope>NUCLEOTIDE SEQUENCE [LARGE SCALE GENOMIC DNA]</scope>
    <source>
        <strain evidence="1 2">DFI.3.7</strain>
    </source>
</reference>
<dbReference type="Proteomes" id="UP001200313">
    <property type="component" value="Unassembled WGS sequence"/>
</dbReference>
<proteinExistence type="predicted"/>
<evidence type="ECO:0000313" key="1">
    <source>
        <dbReference type="EMBL" id="MCG4528765.1"/>
    </source>
</evidence>
<dbReference type="RefSeq" id="WP_238075024.1">
    <property type="nucleotide sequence ID" value="NZ_JAKNJB010000044.1"/>
</dbReference>
<name>A0ABS9MD84_9FIRM</name>
<organism evidence="1 2">
    <name type="scientific">Intestinimonas massiliensis</name>
    <name type="common">ex Afouda et al. 2020</name>
    <dbReference type="NCBI Taxonomy" id="1673721"/>
    <lineage>
        <taxon>Bacteria</taxon>
        <taxon>Bacillati</taxon>
        <taxon>Bacillota</taxon>
        <taxon>Clostridia</taxon>
        <taxon>Eubacteriales</taxon>
        <taxon>Intestinimonas</taxon>
    </lineage>
</organism>
<comment type="caution">
    <text evidence="1">The sequence shown here is derived from an EMBL/GenBank/DDBJ whole genome shotgun (WGS) entry which is preliminary data.</text>
</comment>
<sequence>MPETRNLCAQVPIDLHQKISKAREQAGQTTAQYITALITEYFKMKENGGNEIMMNGKTRTLAFQIDVEL</sequence>